<feature type="region of interest" description="Disordered" evidence="1">
    <location>
        <begin position="280"/>
        <end position="301"/>
    </location>
</feature>
<evidence type="ECO:0000256" key="2">
    <source>
        <dbReference type="SAM" id="Phobius"/>
    </source>
</evidence>
<keyword evidence="4" id="KW-1185">Reference proteome</keyword>
<keyword evidence="2" id="KW-0812">Transmembrane</keyword>
<sequence>MSSTSPTQETIICKPTKWFLWRALAMLTMFSVFAFLFFQDGMWGYRKKNLHFYVHQAFIQAGVEFQKMQNEASGSKLLETDWESFASQQTVNLPDDAEAILPKDTELPIAWPEMLVDGHAVMAEKGGQNGATQLWEDYTASMEQVEGKAWDIDPGEKPMKAGKIREQFIAMGVALALIAVTLFFLIRTLGRSIRADGTKLYTQDGREIPYADMVRIDKRKWDSKGLALVYYTEDGEEKKAKIDGMVYGQFKEEDGAPAEQLFSRIMENFKGEVMEYVSADELDDDDDQGTEAESPADSAKA</sequence>
<evidence type="ECO:0000313" key="3">
    <source>
        <dbReference type="EMBL" id="MBK1854354.1"/>
    </source>
</evidence>
<protein>
    <submittedName>
        <fullName evidence="3">Uncharacterized protein</fullName>
    </submittedName>
</protein>
<keyword evidence="2" id="KW-0472">Membrane</keyword>
<evidence type="ECO:0000256" key="1">
    <source>
        <dbReference type="SAM" id="MobiDB-lite"/>
    </source>
</evidence>
<evidence type="ECO:0000313" key="4">
    <source>
        <dbReference type="Proteomes" id="UP000634206"/>
    </source>
</evidence>
<gene>
    <name evidence="3" type="ORF">JIN83_05260</name>
</gene>
<keyword evidence="2" id="KW-1133">Transmembrane helix</keyword>
<accession>A0AAE2VDA2</accession>
<feature type="transmembrane region" description="Helical" evidence="2">
    <location>
        <begin position="20"/>
        <end position="38"/>
    </location>
</feature>
<proteinExistence type="predicted"/>
<name>A0AAE2VDA2_9BACT</name>
<dbReference type="RefSeq" id="WP_309488963.1">
    <property type="nucleotide sequence ID" value="NZ_JAENIG010000003.1"/>
</dbReference>
<reference evidence="3" key="1">
    <citation type="submission" date="2021-01" db="EMBL/GenBank/DDBJ databases">
        <title>Modified the classification status of verrucomicrobia.</title>
        <authorList>
            <person name="Feng X."/>
        </authorList>
    </citation>
    <scope>NUCLEOTIDE SEQUENCE</scope>
    <source>
        <strain evidence="3">5K15</strain>
    </source>
</reference>
<feature type="transmembrane region" description="Helical" evidence="2">
    <location>
        <begin position="168"/>
        <end position="186"/>
    </location>
</feature>
<dbReference type="EMBL" id="JAENIG010000003">
    <property type="protein sequence ID" value="MBK1854354.1"/>
    <property type="molecule type" value="Genomic_DNA"/>
</dbReference>
<dbReference type="AlphaFoldDB" id="A0AAE2VDA2"/>
<feature type="compositionally biased region" description="Acidic residues" evidence="1">
    <location>
        <begin position="280"/>
        <end position="290"/>
    </location>
</feature>
<dbReference type="Proteomes" id="UP000634206">
    <property type="component" value="Unassembled WGS sequence"/>
</dbReference>
<comment type="caution">
    <text evidence="3">The sequence shown here is derived from an EMBL/GenBank/DDBJ whole genome shotgun (WGS) entry which is preliminary data.</text>
</comment>
<organism evidence="3 4">
    <name type="scientific">Oceaniferula flava</name>
    <dbReference type="NCBI Taxonomy" id="2800421"/>
    <lineage>
        <taxon>Bacteria</taxon>
        <taxon>Pseudomonadati</taxon>
        <taxon>Verrucomicrobiota</taxon>
        <taxon>Verrucomicrobiia</taxon>
        <taxon>Verrucomicrobiales</taxon>
        <taxon>Verrucomicrobiaceae</taxon>
        <taxon>Oceaniferula</taxon>
    </lineage>
</organism>